<evidence type="ECO:0000256" key="7">
    <source>
        <dbReference type="ARBA" id="ARBA00022840"/>
    </source>
</evidence>
<dbReference type="InterPro" id="IPR059000">
    <property type="entry name" value="ATPase_P-type_domA"/>
</dbReference>
<dbReference type="SUPFAM" id="SSF55008">
    <property type="entry name" value="HMA, heavy metal-associated domain"/>
    <property type="match status" value="1"/>
</dbReference>
<dbReference type="FunFam" id="2.70.150.10:FF:000020">
    <property type="entry name" value="Copper-exporting P-type ATPase A"/>
    <property type="match status" value="1"/>
</dbReference>
<dbReference type="AlphaFoldDB" id="A0A1G2KRW8"/>
<dbReference type="SUPFAM" id="SSF81653">
    <property type="entry name" value="Calcium ATPase, transduction domain A"/>
    <property type="match status" value="1"/>
</dbReference>
<dbReference type="PROSITE" id="PS00154">
    <property type="entry name" value="ATPASE_E1_E2"/>
    <property type="match status" value="1"/>
</dbReference>
<feature type="transmembrane region" description="Helical" evidence="11">
    <location>
        <begin position="210"/>
        <end position="234"/>
    </location>
</feature>
<dbReference type="Pfam" id="PF00122">
    <property type="entry name" value="E1-E2_ATPase"/>
    <property type="match status" value="1"/>
</dbReference>
<feature type="transmembrane region" description="Helical" evidence="11">
    <location>
        <begin position="819"/>
        <end position="838"/>
    </location>
</feature>
<feature type="transmembrane region" description="Helical" evidence="11">
    <location>
        <begin position="760"/>
        <end position="781"/>
    </location>
</feature>
<gene>
    <name evidence="13" type="ORF">A3C16_00665</name>
</gene>
<dbReference type="GO" id="GO:0016887">
    <property type="term" value="F:ATP hydrolysis activity"/>
    <property type="evidence" value="ECO:0007669"/>
    <property type="project" value="InterPro"/>
</dbReference>
<dbReference type="Gene3D" id="2.70.150.10">
    <property type="entry name" value="Calcium-transporting ATPase, cytoplasmic transduction domain A"/>
    <property type="match status" value="1"/>
</dbReference>
<feature type="domain" description="HMA" evidence="12">
    <location>
        <begin position="2"/>
        <end position="68"/>
    </location>
</feature>
<dbReference type="GO" id="GO:0043682">
    <property type="term" value="F:P-type divalent copper transporter activity"/>
    <property type="evidence" value="ECO:0007669"/>
    <property type="project" value="TreeGrafter"/>
</dbReference>
<proteinExistence type="inferred from homology"/>
<dbReference type="InterPro" id="IPR018303">
    <property type="entry name" value="ATPase_P-typ_P_site"/>
</dbReference>
<dbReference type="Gene3D" id="3.40.50.1000">
    <property type="entry name" value="HAD superfamily/HAD-like"/>
    <property type="match status" value="1"/>
</dbReference>
<keyword evidence="9 11" id="KW-1133">Transmembrane helix</keyword>
<evidence type="ECO:0000256" key="9">
    <source>
        <dbReference type="ARBA" id="ARBA00022989"/>
    </source>
</evidence>
<organism evidence="13 14">
    <name type="scientific">Candidatus Sungbacteria bacterium RIFCSPHIGHO2_02_FULL_51_29</name>
    <dbReference type="NCBI Taxonomy" id="1802273"/>
    <lineage>
        <taxon>Bacteria</taxon>
        <taxon>Candidatus Sungiibacteriota</taxon>
    </lineage>
</organism>
<dbReference type="GO" id="GO:0005507">
    <property type="term" value="F:copper ion binding"/>
    <property type="evidence" value="ECO:0007669"/>
    <property type="project" value="TreeGrafter"/>
</dbReference>
<dbReference type="InterPro" id="IPR036412">
    <property type="entry name" value="HAD-like_sf"/>
</dbReference>
<dbReference type="PRINTS" id="PR00119">
    <property type="entry name" value="CATATPASE"/>
</dbReference>
<comment type="subcellular location">
    <subcellularLocation>
        <location evidence="1">Cell membrane</location>
        <topology evidence="1">Multi-pass membrane protein</topology>
    </subcellularLocation>
</comment>
<evidence type="ECO:0000313" key="13">
    <source>
        <dbReference type="EMBL" id="OHA02185.1"/>
    </source>
</evidence>
<dbReference type="Gene3D" id="3.40.1110.10">
    <property type="entry name" value="Calcium-transporting ATPase, cytoplasmic domain N"/>
    <property type="match status" value="1"/>
</dbReference>
<dbReference type="FunFam" id="3.30.70.100:FF:000001">
    <property type="entry name" value="ATPase copper transporting beta"/>
    <property type="match status" value="1"/>
</dbReference>
<dbReference type="InterPro" id="IPR008250">
    <property type="entry name" value="ATPase_P-typ_transduc_dom_A_sf"/>
</dbReference>
<dbReference type="SFLD" id="SFLDG00002">
    <property type="entry name" value="C1.7:_P-type_atpase_like"/>
    <property type="match status" value="1"/>
</dbReference>
<dbReference type="NCBIfam" id="TIGR01494">
    <property type="entry name" value="ATPase_P-type"/>
    <property type="match status" value="2"/>
</dbReference>
<dbReference type="PANTHER" id="PTHR43520:SF8">
    <property type="entry name" value="P-TYPE CU(+) TRANSPORTER"/>
    <property type="match status" value="1"/>
</dbReference>
<evidence type="ECO:0000256" key="3">
    <source>
        <dbReference type="ARBA" id="ARBA00022475"/>
    </source>
</evidence>
<dbReference type="Pfam" id="PF00403">
    <property type="entry name" value="HMA"/>
    <property type="match status" value="1"/>
</dbReference>
<dbReference type="CDD" id="cd02094">
    <property type="entry name" value="P-type_ATPase_Cu-like"/>
    <property type="match status" value="1"/>
</dbReference>
<dbReference type="CDD" id="cd00371">
    <property type="entry name" value="HMA"/>
    <property type="match status" value="1"/>
</dbReference>
<feature type="transmembrane region" description="Helical" evidence="11">
    <location>
        <begin position="240"/>
        <end position="257"/>
    </location>
</feature>
<dbReference type="InterPro" id="IPR027256">
    <property type="entry name" value="P-typ_ATPase_IB"/>
</dbReference>
<dbReference type="SFLD" id="SFLDF00027">
    <property type="entry name" value="p-type_atpase"/>
    <property type="match status" value="1"/>
</dbReference>
<evidence type="ECO:0000256" key="5">
    <source>
        <dbReference type="ARBA" id="ARBA00022723"/>
    </source>
</evidence>
<dbReference type="PROSITE" id="PS50846">
    <property type="entry name" value="HMA_2"/>
    <property type="match status" value="1"/>
</dbReference>
<keyword evidence="4 11" id="KW-0812">Transmembrane</keyword>
<dbReference type="InterPro" id="IPR044492">
    <property type="entry name" value="P_typ_ATPase_HD_dom"/>
</dbReference>
<feature type="transmembrane region" description="Helical" evidence="11">
    <location>
        <begin position="97"/>
        <end position="115"/>
    </location>
</feature>
<dbReference type="SUPFAM" id="SSF81665">
    <property type="entry name" value="Calcium ATPase, transmembrane domain M"/>
    <property type="match status" value="1"/>
</dbReference>
<dbReference type="SUPFAM" id="SSF56784">
    <property type="entry name" value="HAD-like"/>
    <property type="match status" value="1"/>
</dbReference>
<dbReference type="GO" id="GO:0005524">
    <property type="term" value="F:ATP binding"/>
    <property type="evidence" value="ECO:0007669"/>
    <property type="project" value="UniProtKB-UniRule"/>
</dbReference>
<keyword evidence="6 11" id="KW-0547">Nucleotide-binding</keyword>
<evidence type="ECO:0000256" key="11">
    <source>
        <dbReference type="RuleBase" id="RU362081"/>
    </source>
</evidence>
<dbReference type="GO" id="GO:0055070">
    <property type="term" value="P:copper ion homeostasis"/>
    <property type="evidence" value="ECO:0007669"/>
    <property type="project" value="TreeGrafter"/>
</dbReference>
<dbReference type="Pfam" id="PF00702">
    <property type="entry name" value="Hydrolase"/>
    <property type="match status" value="1"/>
</dbReference>
<feature type="transmembrane region" description="Helical" evidence="11">
    <location>
        <begin position="433"/>
        <end position="458"/>
    </location>
</feature>
<dbReference type="InterPro" id="IPR023298">
    <property type="entry name" value="ATPase_P-typ_TM_dom_sf"/>
</dbReference>
<protein>
    <recommendedName>
        <fullName evidence="12">HMA domain-containing protein</fullName>
    </recommendedName>
</protein>
<keyword evidence="5 11" id="KW-0479">Metal-binding</keyword>
<keyword evidence="7 11" id="KW-0067">ATP-binding</keyword>
<dbReference type="PANTHER" id="PTHR43520">
    <property type="entry name" value="ATP7, ISOFORM B"/>
    <property type="match status" value="1"/>
</dbReference>
<dbReference type="SFLD" id="SFLDS00003">
    <property type="entry name" value="Haloacid_Dehalogenase"/>
    <property type="match status" value="1"/>
</dbReference>
<evidence type="ECO:0000256" key="2">
    <source>
        <dbReference type="ARBA" id="ARBA00006024"/>
    </source>
</evidence>
<evidence type="ECO:0000256" key="10">
    <source>
        <dbReference type="ARBA" id="ARBA00023136"/>
    </source>
</evidence>
<dbReference type="GO" id="GO:0005886">
    <property type="term" value="C:plasma membrane"/>
    <property type="evidence" value="ECO:0007669"/>
    <property type="project" value="UniProtKB-SubCell"/>
</dbReference>
<reference evidence="13 14" key="1">
    <citation type="journal article" date="2016" name="Nat. Commun.">
        <title>Thousands of microbial genomes shed light on interconnected biogeochemical processes in an aquifer system.</title>
        <authorList>
            <person name="Anantharaman K."/>
            <person name="Brown C.T."/>
            <person name="Hug L.A."/>
            <person name="Sharon I."/>
            <person name="Castelle C.J."/>
            <person name="Probst A.J."/>
            <person name="Thomas B.C."/>
            <person name="Singh A."/>
            <person name="Wilkins M.J."/>
            <person name="Karaoz U."/>
            <person name="Brodie E.L."/>
            <person name="Williams K.H."/>
            <person name="Hubbard S.S."/>
            <person name="Banfield J.F."/>
        </authorList>
    </citation>
    <scope>NUCLEOTIDE SEQUENCE [LARGE SCALE GENOMIC DNA]</scope>
</reference>
<feature type="transmembrane region" description="Helical" evidence="11">
    <location>
        <begin position="180"/>
        <end position="198"/>
    </location>
</feature>
<keyword evidence="8" id="KW-1278">Translocase</keyword>
<keyword evidence="3 11" id="KW-1003">Cell membrane</keyword>
<dbReference type="Proteomes" id="UP000177811">
    <property type="component" value="Unassembled WGS sequence"/>
</dbReference>
<comment type="caution">
    <text evidence="13">The sequence shown here is derived from an EMBL/GenBank/DDBJ whole genome shotgun (WGS) entry which is preliminary data.</text>
</comment>
<feature type="transmembrane region" description="Helical" evidence="11">
    <location>
        <begin position="394"/>
        <end position="413"/>
    </location>
</feature>
<evidence type="ECO:0000256" key="8">
    <source>
        <dbReference type="ARBA" id="ARBA00022967"/>
    </source>
</evidence>
<evidence type="ECO:0000256" key="6">
    <source>
        <dbReference type="ARBA" id="ARBA00022741"/>
    </source>
</evidence>
<dbReference type="InterPro" id="IPR023214">
    <property type="entry name" value="HAD_sf"/>
</dbReference>
<sequence length="857" mass="92932">MAKVVLKVKGMHCASCSVLIDKLIGKQPGVSSIKTSYGSEKTAIEYDESRISLEKIDEFINKLGYDLIRPTEEGSTLEEEELKDAKKIEEARRRVKAAFLLAFPIILYYMLIHMFNVTHVHEFFDFLVIRQPALSGSEGFFAYGSYLVNYLFWGIAQPLKLLVGIFVDVSSPPFRIDLNYFYWILSTPIQFVIAWPFYKNSFTSIRVGSANMDVLVALGTSAAYFYSAIGFLFFNIDHPFWESSAALLFFILLGRYFEAVAKGRASQAIKELLKLEAKEAHIMRDGQEVTVPIDQLKVGDVIIVRPGEKIPVDGIIVEGKSHIDEKVVTGESFPVGKGVGEEVIGATVNQEGLFKFKATKVGKETLLYQIIQMVEEAQASRAPVQDLVDKISEYFVPAVVVFSVMVFTAWYFVVLGGGWPIDGTALRSAIVHAIAVLVISCPCAMGLATPTALIVGIGRAAKFGIILKGGEALEKTYRITAIAFDKTGTLTIGKPVVTDFIAIGGIAEKEAIKLAASVERGSEHPLATAVIEKGKNVAGTLYDVKDFQAVAGFGVRGVVSGIEVVVGNPAYMADLGVDTREHMPAVENLQNQAKTVVFAASRGGVLKNGAKTKTAAKASSWRLIGIIAMADTLKPHAKEAIDALKKMKKEIIMITGDNPKTAAAIGRELGIDRVLAQVLPQQKADVIKNLQKEGKKVAMVGDGINDSPALAQADVGIAVGSGTDVAVQTGEIILVKDDLRDVVTSIQLSGRTIKKVWQNLFWAFIYNVLAIPISAGAHLLVTQSSFGIAAPWVLRLASSYGKFGQIFLSFSQATLRPEIAGFAMAFSSVSVVTNSLLLKRYTPPMVKSEGEARVAVR</sequence>
<dbReference type="NCBIfam" id="TIGR01525">
    <property type="entry name" value="ATPase-IB_hvy"/>
    <property type="match status" value="1"/>
</dbReference>
<dbReference type="InterPro" id="IPR006121">
    <property type="entry name" value="HMA_dom"/>
</dbReference>
<evidence type="ECO:0000256" key="4">
    <source>
        <dbReference type="ARBA" id="ARBA00022692"/>
    </source>
</evidence>
<keyword evidence="10 11" id="KW-0472">Membrane</keyword>
<dbReference type="EMBL" id="MHQL01000042">
    <property type="protein sequence ID" value="OHA02185.1"/>
    <property type="molecule type" value="Genomic_DNA"/>
</dbReference>
<name>A0A1G2KRW8_9BACT</name>
<evidence type="ECO:0000313" key="14">
    <source>
        <dbReference type="Proteomes" id="UP000177811"/>
    </source>
</evidence>
<accession>A0A1G2KRW8</accession>
<evidence type="ECO:0000256" key="1">
    <source>
        <dbReference type="ARBA" id="ARBA00004651"/>
    </source>
</evidence>
<dbReference type="Gene3D" id="3.30.70.100">
    <property type="match status" value="1"/>
</dbReference>
<evidence type="ECO:0000259" key="12">
    <source>
        <dbReference type="PROSITE" id="PS50846"/>
    </source>
</evidence>
<dbReference type="PRINTS" id="PR00941">
    <property type="entry name" value="CDATPASE"/>
</dbReference>
<dbReference type="InterPro" id="IPR036163">
    <property type="entry name" value="HMA_dom_sf"/>
</dbReference>
<dbReference type="InterPro" id="IPR023299">
    <property type="entry name" value="ATPase_P-typ_cyto_dom_N"/>
</dbReference>
<dbReference type="InterPro" id="IPR001757">
    <property type="entry name" value="P_typ_ATPase"/>
</dbReference>
<comment type="similarity">
    <text evidence="2 11">Belongs to the cation transport ATPase (P-type) (TC 3.A.3) family. Type IB subfamily.</text>
</comment>